<dbReference type="SUPFAM" id="SSF46785">
    <property type="entry name" value="Winged helix' DNA-binding domain"/>
    <property type="match status" value="1"/>
</dbReference>
<dbReference type="STRING" id="1108045.GORHZ_191_00060"/>
<evidence type="ECO:0000259" key="1">
    <source>
        <dbReference type="Pfam" id="PF04471"/>
    </source>
</evidence>
<feature type="domain" description="Restriction system protein Mrr-like N-terminal" evidence="2">
    <location>
        <begin position="3"/>
        <end position="57"/>
    </location>
</feature>
<evidence type="ECO:0000313" key="4">
    <source>
        <dbReference type="Proteomes" id="UP000008363"/>
    </source>
</evidence>
<accession>K6WKS8</accession>
<feature type="domain" description="Restriction endonuclease type IV Mrr" evidence="1">
    <location>
        <begin position="123"/>
        <end position="242"/>
    </location>
</feature>
<reference evidence="3 4" key="1">
    <citation type="submission" date="2012-08" db="EMBL/GenBank/DDBJ databases">
        <title>Whole genome shotgun sequence of Gordonia rhizosphera NBRC 16068.</title>
        <authorList>
            <person name="Takarada H."/>
            <person name="Isaki S."/>
            <person name="Hosoyama A."/>
            <person name="Tsuchikane K."/>
            <person name="Katsumata H."/>
            <person name="Baba S."/>
            <person name="Ohji S."/>
            <person name="Yamazaki S."/>
            <person name="Fujita N."/>
        </authorList>
    </citation>
    <scope>NUCLEOTIDE SEQUENCE [LARGE SCALE GENOMIC DNA]</scope>
    <source>
        <strain evidence="3 4">NBRC 16068</strain>
    </source>
</reference>
<dbReference type="AlphaFoldDB" id="K6WKS8"/>
<protein>
    <submittedName>
        <fullName evidence="3">Mrr restriction system protein</fullName>
    </submittedName>
</protein>
<comment type="caution">
    <text evidence="3">The sequence shown here is derived from an EMBL/GenBank/DDBJ whole genome shotgun (WGS) entry which is preliminary data.</text>
</comment>
<dbReference type="InterPro" id="IPR025745">
    <property type="entry name" value="Mrr-like_N_dom"/>
</dbReference>
<name>K6WKS8_9ACTN</name>
<evidence type="ECO:0000313" key="3">
    <source>
        <dbReference type="EMBL" id="GAB92747.1"/>
    </source>
</evidence>
<proteinExistence type="predicted"/>
<dbReference type="Proteomes" id="UP000008363">
    <property type="component" value="Unassembled WGS sequence"/>
</dbReference>
<dbReference type="Gene3D" id="3.40.1350.10">
    <property type="match status" value="1"/>
</dbReference>
<dbReference type="PANTHER" id="PTHR30015">
    <property type="entry name" value="MRR RESTRICTION SYSTEM PROTEIN"/>
    <property type="match status" value="1"/>
</dbReference>
<keyword evidence="4" id="KW-1185">Reference proteome</keyword>
<gene>
    <name evidence="3" type="primary">mrr</name>
    <name evidence="3" type="ORF">GORHZ_191_00060</name>
</gene>
<organism evidence="3 4">
    <name type="scientific">Gordonia rhizosphera NBRC 16068</name>
    <dbReference type="NCBI Taxonomy" id="1108045"/>
    <lineage>
        <taxon>Bacteria</taxon>
        <taxon>Bacillati</taxon>
        <taxon>Actinomycetota</taxon>
        <taxon>Actinomycetes</taxon>
        <taxon>Mycobacteriales</taxon>
        <taxon>Gordoniaceae</taxon>
        <taxon>Gordonia</taxon>
    </lineage>
</organism>
<dbReference type="EMBL" id="BAHC01000191">
    <property type="protein sequence ID" value="GAB92747.1"/>
    <property type="molecule type" value="Genomic_DNA"/>
</dbReference>
<dbReference type="GO" id="GO:0015666">
    <property type="term" value="F:restriction endodeoxyribonuclease activity"/>
    <property type="evidence" value="ECO:0007669"/>
    <property type="project" value="TreeGrafter"/>
</dbReference>
<evidence type="ECO:0000259" key="2">
    <source>
        <dbReference type="Pfam" id="PF14338"/>
    </source>
</evidence>
<dbReference type="InterPro" id="IPR011856">
    <property type="entry name" value="tRNA_endonuc-like_dom_sf"/>
</dbReference>
<dbReference type="InterPro" id="IPR007560">
    <property type="entry name" value="Restrct_endonuc_IV_Mrr"/>
</dbReference>
<dbReference type="InterPro" id="IPR052906">
    <property type="entry name" value="Type_IV_Methyl-Rstrct_Enzyme"/>
</dbReference>
<dbReference type="SUPFAM" id="SSF52980">
    <property type="entry name" value="Restriction endonuclease-like"/>
    <property type="match status" value="1"/>
</dbReference>
<dbReference type="GO" id="GO:0003677">
    <property type="term" value="F:DNA binding"/>
    <property type="evidence" value="ECO:0007669"/>
    <property type="project" value="InterPro"/>
</dbReference>
<dbReference type="PANTHER" id="PTHR30015:SF7">
    <property type="entry name" value="TYPE IV METHYL-DIRECTED RESTRICTION ENZYME ECOKMRR"/>
    <property type="match status" value="1"/>
</dbReference>
<dbReference type="Pfam" id="PF14338">
    <property type="entry name" value="Mrr_N"/>
    <property type="match status" value="1"/>
</dbReference>
<dbReference type="InterPro" id="IPR036390">
    <property type="entry name" value="WH_DNA-bd_sf"/>
</dbReference>
<dbReference type="GO" id="GO:0009307">
    <property type="term" value="P:DNA restriction-modification system"/>
    <property type="evidence" value="ECO:0007669"/>
    <property type="project" value="InterPro"/>
</dbReference>
<dbReference type="InterPro" id="IPR011335">
    <property type="entry name" value="Restrct_endonuc-II-like"/>
</dbReference>
<dbReference type="Pfam" id="PF04471">
    <property type="entry name" value="Mrr_cat"/>
    <property type="match status" value="1"/>
</dbReference>
<dbReference type="eggNOG" id="COG1715">
    <property type="taxonomic scope" value="Bacteria"/>
</dbReference>
<sequence>MYMQLTEEQLGEQVATGGNRAEGRCGWALSDLVRAELVDRPRRATYQITDAGIAFLAEHTGDISDAHLKLIPAYQAYTPSTPIDQPKTPVIHESAIEPLEQINEGVARLHDEVKTDLIKRIREQMPDFLESAVLELLVAMGYGGTEQKATRLGGTGDGGVDGVIDQDALGLDQIYVQAKRYGQGNTVGRPDIQAFVGALHGMGASRGIFITTSSFSPGAREYANSVSTRIILIDGERLAGLMIKYGIGVQTRDVFTVVEVDEDFFD</sequence>